<evidence type="ECO:0000313" key="2">
    <source>
        <dbReference type="RefSeq" id="XP_018460218.1"/>
    </source>
</evidence>
<name>A0A6J0LJU5_RAPSA</name>
<accession>A0A6J0LJU5</accession>
<dbReference type="KEGG" id="rsz:108831154"/>
<reference evidence="1" key="1">
    <citation type="journal article" date="2019" name="Database">
        <title>The radish genome database (RadishGD): an integrated information resource for radish genomics.</title>
        <authorList>
            <person name="Yu H.J."/>
            <person name="Baek S."/>
            <person name="Lee Y.J."/>
            <person name="Cho A."/>
            <person name="Mun J.H."/>
        </authorList>
    </citation>
    <scope>NUCLEOTIDE SEQUENCE [LARGE SCALE GENOMIC DNA]</scope>
    <source>
        <strain evidence="1">cv. WK10039</strain>
    </source>
</reference>
<dbReference type="AlphaFoldDB" id="A0A6J0LJU5"/>
<evidence type="ECO:0000313" key="1">
    <source>
        <dbReference type="Proteomes" id="UP000504610"/>
    </source>
</evidence>
<dbReference type="PANTHER" id="PTHR47150">
    <property type="entry name" value="OS12G0169200 PROTEIN"/>
    <property type="match status" value="1"/>
</dbReference>
<keyword evidence="1" id="KW-1185">Reference proteome</keyword>
<sequence>MEIDDDFDNEEEAIHLAIGNNNLAIQFLLHQQENQAIHVGSIPGRFFIYRDRESGHYRLFDDYFSETPVYNDAMFRRRYRMSRPLFLHIVEAVESYDNYFTQKRDAAGRVGLSSLQKVTAAFRMLAYGLPADAIDEHIRISESTAIESLKKICRAIVDIFRRHTYGHQHQMIFRGFFALVKNEVFQECLVS</sequence>
<dbReference type="PANTHER" id="PTHR47150:SF7">
    <property type="entry name" value="NUCLEASE"/>
    <property type="match status" value="1"/>
</dbReference>
<dbReference type="RefSeq" id="XP_018460218.1">
    <property type="nucleotide sequence ID" value="XM_018604716.1"/>
</dbReference>
<organism evidence="1 2">
    <name type="scientific">Raphanus sativus</name>
    <name type="common">Radish</name>
    <name type="synonym">Raphanus raphanistrum var. sativus</name>
    <dbReference type="NCBI Taxonomy" id="3726"/>
    <lineage>
        <taxon>Eukaryota</taxon>
        <taxon>Viridiplantae</taxon>
        <taxon>Streptophyta</taxon>
        <taxon>Embryophyta</taxon>
        <taxon>Tracheophyta</taxon>
        <taxon>Spermatophyta</taxon>
        <taxon>Magnoliopsida</taxon>
        <taxon>eudicotyledons</taxon>
        <taxon>Gunneridae</taxon>
        <taxon>Pentapetalae</taxon>
        <taxon>rosids</taxon>
        <taxon>malvids</taxon>
        <taxon>Brassicales</taxon>
        <taxon>Brassicaceae</taxon>
        <taxon>Brassiceae</taxon>
        <taxon>Raphanus</taxon>
    </lineage>
</organism>
<protein>
    <submittedName>
        <fullName evidence="2">Uncharacterized protein LOC108831154</fullName>
    </submittedName>
</protein>
<reference evidence="2" key="2">
    <citation type="submission" date="2025-08" db="UniProtKB">
        <authorList>
            <consortium name="RefSeq"/>
        </authorList>
    </citation>
    <scope>IDENTIFICATION</scope>
    <source>
        <tissue evidence="2">Leaf</tissue>
    </source>
</reference>
<dbReference type="OrthoDB" id="124998at2759"/>
<gene>
    <name evidence="2" type="primary">LOC108831154</name>
</gene>
<dbReference type="Proteomes" id="UP000504610">
    <property type="component" value="Chromosome 8"/>
</dbReference>
<dbReference type="GeneID" id="108831154"/>
<proteinExistence type="predicted"/>